<keyword evidence="2" id="KW-1133">Transmembrane helix</keyword>
<gene>
    <name evidence="3" type="ORF">KSX_33400</name>
</gene>
<comment type="caution">
    <text evidence="3">The sequence shown here is derived from an EMBL/GenBank/DDBJ whole genome shotgun (WGS) entry which is preliminary data.</text>
</comment>
<feature type="transmembrane region" description="Helical" evidence="2">
    <location>
        <begin position="71"/>
        <end position="93"/>
    </location>
</feature>
<keyword evidence="2" id="KW-0812">Transmembrane</keyword>
<protein>
    <submittedName>
        <fullName evidence="3">Uncharacterized protein</fullName>
    </submittedName>
</protein>
<dbReference type="RefSeq" id="WP_220194524.1">
    <property type="nucleotide sequence ID" value="NZ_BNJF01000001.1"/>
</dbReference>
<dbReference type="Proteomes" id="UP000612362">
    <property type="component" value="Unassembled WGS sequence"/>
</dbReference>
<feature type="transmembrane region" description="Helical" evidence="2">
    <location>
        <begin position="105"/>
        <end position="124"/>
    </location>
</feature>
<feature type="transmembrane region" description="Helical" evidence="2">
    <location>
        <begin position="33"/>
        <end position="51"/>
    </location>
</feature>
<organism evidence="3 4">
    <name type="scientific">Ktedonospora formicarum</name>
    <dbReference type="NCBI Taxonomy" id="2778364"/>
    <lineage>
        <taxon>Bacteria</taxon>
        <taxon>Bacillati</taxon>
        <taxon>Chloroflexota</taxon>
        <taxon>Ktedonobacteria</taxon>
        <taxon>Ktedonobacterales</taxon>
        <taxon>Ktedonobacteraceae</taxon>
        <taxon>Ktedonospora</taxon>
    </lineage>
</organism>
<evidence type="ECO:0000313" key="3">
    <source>
        <dbReference type="EMBL" id="GHO45177.1"/>
    </source>
</evidence>
<dbReference type="AlphaFoldDB" id="A0A8J3MQR3"/>
<name>A0A8J3MQR3_9CHLR</name>
<proteinExistence type="predicted"/>
<accession>A0A8J3MQR3</accession>
<feature type="region of interest" description="Disordered" evidence="1">
    <location>
        <begin position="292"/>
        <end position="312"/>
    </location>
</feature>
<evidence type="ECO:0000256" key="2">
    <source>
        <dbReference type="SAM" id="Phobius"/>
    </source>
</evidence>
<evidence type="ECO:0000256" key="1">
    <source>
        <dbReference type="SAM" id="MobiDB-lite"/>
    </source>
</evidence>
<reference evidence="3" key="1">
    <citation type="submission" date="2020-10" db="EMBL/GenBank/DDBJ databases">
        <title>Taxonomic study of unclassified bacteria belonging to the class Ktedonobacteria.</title>
        <authorList>
            <person name="Yabe S."/>
            <person name="Wang C.M."/>
            <person name="Zheng Y."/>
            <person name="Sakai Y."/>
            <person name="Cavaletti L."/>
            <person name="Monciardini P."/>
            <person name="Donadio S."/>
        </authorList>
    </citation>
    <scope>NUCLEOTIDE SEQUENCE</scope>
    <source>
        <strain evidence="3">SOSP1-1</strain>
    </source>
</reference>
<sequence>MNVKFLWKSTEQKPQEAVKPADDGMHDNVKATFVNWTATIVPFALGLLLAISNGYFFAGFQDFHPGDVSNFIAWGSGFAIEAATLAAVFNASLRLKAGDKKGFRASLAVGVLLALISFTAQYVFLQMSLANGFLRVNDSAIDKMPLFSMLVGVGGFQGHDVLFLIRASAYHVAEFACTFLIAGKGVTHSKKLELQRQDFESSMAEAQQQMVLSFMKAINENMTAMMASNQKLLSQQFSQVLTGIEQPVPRVELSAAYVTPAPLPQIESPTQTTSELSAAAIAEALAEQAKKERVLWKPQPQPENLSKQGPIE</sequence>
<keyword evidence="4" id="KW-1185">Reference proteome</keyword>
<feature type="compositionally biased region" description="Polar residues" evidence="1">
    <location>
        <begin position="302"/>
        <end position="312"/>
    </location>
</feature>
<keyword evidence="2" id="KW-0472">Membrane</keyword>
<dbReference type="EMBL" id="BNJF01000001">
    <property type="protein sequence ID" value="GHO45177.1"/>
    <property type="molecule type" value="Genomic_DNA"/>
</dbReference>
<evidence type="ECO:0000313" key="4">
    <source>
        <dbReference type="Proteomes" id="UP000612362"/>
    </source>
</evidence>